<reference evidence="1" key="1">
    <citation type="submission" date="2019-05" db="EMBL/GenBank/DDBJ databases">
        <title>Revised genome assembly of Burkholderiaceae (previously Ralstonia) sp. PBA.</title>
        <authorList>
            <person name="Gan H.M."/>
        </authorList>
    </citation>
    <scope>NUCLEOTIDE SEQUENCE</scope>
    <source>
        <strain evidence="1">PBA</strain>
    </source>
</reference>
<evidence type="ECO:0000313" key="2">
    <source>
        <dbReference type="Proteomes" id="UP000004277"/>
    </source>
</evidence>
<dbReference type="Proteomes" id="UP000004277">
    <property type="component" value="Unassembled WGS sequence"/>
</dbReference>
<dbReference type="EMBL" id="AKCV02000025">
    <property type="protein sequence ID" value="TMS57132.1"/>
    <property type="molecule type" value="Genomic_DNA"/>
</dbReference>
<sequence>MRSSLRTTLLLVGGILLTLGVLIASETGNSRLTEGYRQVIQSQQAQTAINALLAELVNAEAGQRGYLLTGNEEYLEPYNLAIPKIRTLVADVGNHYRTSPAELTQFNAIAGLIDRKLTEMELTLIYGKRDLQVALDLVRTDFGKQSLDGIRRGLAELYGHEAVKVSRSLAFADRDLMLARWGIALITALNIVLLVVLGMQYARRLAQAEEEHERLSQESQLLDRLVRQRTSQLSDLAAHLQRVTEEEKTRLSRELHDELGALLTATKLDLHWVRGKIAKLDPAPEEVLDKLKRVVSHVDQGIQIKRRLIEDLRPTVLLNFGICEAVQQLVEEVGARNGWETAVKLPEDMPPLTTDAAIALYRIVQESMTNASKYAGATRVEIELRCTDEVIRLTVRDNGKGFMPDREADRQAGHHGLLGMEQRAIALGGWLQADSRPAQGVVVVVELPRASCVQPVVPDGAEAGLPLGGNSSRDNPA</sequence>
<keyword evidence="2" id="KW-1185">Reference proteome</keyword>
<accession>A0ACD3SLL9</accession>
<comment type="caution">
    <text evidence="1">The sequence shown here is derived from an EMBL/GenBank/DDBJ whole genome shotgun (WGS) entry which is preliminary data.</text>
</comment>
<name>A0ACD3SLL9_9BURK</name>
<protein>
    <submittedName>
        <fullName evidence="1">Histidine kinase</fullName>
    </submittedName>
</protein>
<organism evidence="1 2">
    <name type="scientific">Imbroritus primus</name>
    <dbReference type="NCBI Taxonomy" id="3058603"/>
    <lineage>
        <taxon>Bacteria</taxon>
        <taxon>Pseudomonadati</taxon>
        <taxon>Pseudomonadota</taxon>
        <taxon>Betaproteobacteria</taxon>
        <taxon>Burkholderiales</taxon>
        <taxon>Burkholderiaceae</taxon>
        <taxon>Imbroritus</taxon>
    </lineage>
</organism>
<keyword evidence="1" id="KW-0418">Kinase</keyword>
<evidence type="ECO:0000313" key="1">
    <source>
        <dbReference type="EMBL" id="TMS57132.1"/>
    </source>
</evidence>
<keyword evidence="1" id="KW-0808">Transferase</keyword>
<proteinExistence type="predicted"/>
<gene>
    <name evidence="1" type="ORF">MW7_014330</name>
</gene>